<proteinExistence type="predicted"/>
<dbReference type="SUPFAM" id="SSF54928">
    <property type="entry name" value="RNA-binding domain, RBD"/>
    <property type="match status" value="1"/>
</dbReference>
<protein>
    <recommendedName>
        <fullName evidence="5">PWI domain-containing protein</fullName>
    </recommendedName>
</protein>
<feature type="region of interest" description="Disordered" evidence="3">
    <location>
        <begin position="123"/>
        <end position="148"/>
    </location>
</feature>
<dbReference type="InterPro" id="IPR035979">
    <property type="entry name" value="RBD_domain_sf"/>
</dbReference>
<evidence type="ECO:0000256" key="3">
    <source>
        <dbReference type="SAM" id="MobiDB-lite"/>
    </source>
</evidence>
<evidence type="ECO:0000259" key="5">
    <source>
        <dbReference type="PROSITE" id="PS51025"/>
    </source>
</evidence>
<dbReference type="CDD" id="cd12446">
    <property type="entry name" value="RRM_RBM25"/>
    <property type="match status" value="1"/>
</dbReference>
<feature type="region of interest" description="Disordered" evidence="3">
    <location>
        <begin position="169"/>
        <end position="189"/>
    </location>
</feature>
<dbReference type="EMBL" id="JALJAT010000005">
    <property type="protein sequence ID" value="KAK4469658.1"/>
    <property type="molecule type" value="Genomic_DNA"/>
</dbReference>
<dbReference type="PROSITE" id="PS51025">
    <property type="entry name" value="PWI"/>
    <property type="match status" value="1"/>
</dbReference>
<feature type="coiled-coil region" evidence="2">
    <location>
        <begin position="284"/>
        <end position="344"/>
    </location>
</feature>
<evidence type="ECO:0000256" key="2">
    <source>
        <dbReference type="SAM" id="Coils"/>
    </source>
</evidence>
<keyword evidence="7" id="KW-1185">Reference proteome</keyword>
<dbReference type="SUPFAM" id="SSF53474">
    <property type="entry name" value="alpha/beta-Hydrolases"/>
    <property type="match status" value="1"/>
</dbReference>
<dbReference type="InterPro" id="IPR000073">
    <property type="entry name" value="AB_hydrolase_1"/>
</dbReference>
<evidence type="ECO:0000313" key="7">
    <source>
        <dbReference type="Proteomes" id="UP001292079"/>
    </source>
</evidence>
<reference evidence="6" key="1">
    <citation type="submission" date="2022-04" db="EMBL/GenBank/DDBJ databases">
        <authorList>
            <person name="Xu L."/>
            <person name="Lv Z."/>
        </authorList>
    </citation>
    <scope>NUCLEOTIDE SEQUENCE</scope>
    <source>
        <strain evidence="6">LV_2022a</strain>
    </source>
</reference>
<reference evidence="6" key="2">
    <citation type="journal article" date="2023" name="Infect Dis Poverty">
        <title>Chromosome-scale genome of the human blood fluke Schistosoma mekongi and its implications for public health.</title>
        <authorList>
            <person name="Zhou M."/>
            <person name="Xu L."/>
            <person name="Xu D."/>
            <person name="Chen W."/>
            <person name="Khan J."/>
            <person name="Hu Y."/>
            <person name="Huang H."/>
            <person name="Wei H."/>
            <person name="Zhang Y."/>
            <person name="Chusongsang P."/>
            <person name="Tanasarnprasert K."/>
            <person name="Hu X."/>
            <person name="Limpanont Y."/>
            <person name="Lv Z."/>
        </authorList>
    </citation>
    <scope>NUCLEOTIDE SEQUENCE</scope>
    <source>
        <strain evidence="6">LV_2022a</strain>
    </source>
</reference>
<dbReference type="Gene3D" id="3.30.70.330">
    <property type="match status" value="1"/>
</dbReference>
<feature type="compositionally biased region" description="Low complexity" evidence="3">
    <location>
        <begin position="263"/>
        <end position="272"/>
    </location>
</feature>
<evidence type="ECO:0000313" key="6">
    <source>
        <dbReference type="EMBL" id="KAK4469658.1"/>
    </source>
</evidence>
<dbReference type="Pfam" id="PF00561">
    <property type="entry name" value="Abhydrolase_1"/>
    <property type="match status" value="1"/>
</dbReference>
<dbReference type="GO" id="GO:0006397">
    <property type="term" value="P:mRNA processing"/>
    <property type="evidence" value="ECO:0007669"/>
    <property type="project" value="UniProtKB-KW"/>
</dbReference>
<evidence type="ECO:0000256" key="4">
    <source>
        <dbReference type="SAM" id="SignalP"/>
    </source>
</evidence>
<dbReference type="InterPro" id="IPR002483">
    <property type="entry name" value="PWI_dom"/>
</dbReference>
<dbReference type="Gene3D" id="3.40.50.1820">
    <property type="entry name" value="alpha/beta hydrolase"/>
    <property type="match status" value="1"/>
</dbReference>
<dbReference type="SUPFAM" id="SSF101233">
    <property type="entry name" value="PWI domain"/>
    <property type="match status" value="1"/>
</dbReference>
<dbReference type="InterPro" id="IPR036483">
    <property type="entry name" value="PWI_dom_sf"/>
</dbReference>
<dbReference type="GO" id="GO:0003729">
    <property type="term" value="F:mRNA binding"/>
    <property type="evidence" value="ECO:0007669"/>
    <property type="project" value="TreeGrafter"/>
</dbReference>
<dbReference type="Pfam" id="PF01480">
    <property type="entry name" value="PWI"/>
    <property type="match status" value="1"/>
</dbReference>
<feature type="region of interest" description="Disordered" evidence="3">
    <location>
        <begin position="521"/>
        <end position="572"/>
    </location>
</feature>
<evidence type="ECO:0000256" key="1">
    <source>
        <dbReference type="ARBA" id="ARBA00022664"/>
    </source>
</evidence>
<dbReference type="InterPro" id="IPR029058">
    <property type="entry name" value="AB_hydrolase_fold"/>
</dbReference>
<feature type="domain" description="PWI" evidence="5">
    <location>
        <begin position="594"/>
        <end position="691"/>
    </location>
</feature>
<feature type="compositionally biased region" description="Basic and acidic residues" evidence="3">
    <location>
        <begin position="205"/>
        <end position="227"/>
    </location>
</feature>
<feature type="region of interest" description="Disordered" evidence="3">
    <location>
        <begin position="205"/>
        <end position="280"/>
    </location>
</feature>
<feature type="compositionally biased region" description="Polar residues" evidence="3">
    <location>
        <begin position="546"/>
        <end position="572"/>
    </location>
</feature>
<name>A0AAE2D318_SCHME</name>
<keyword evidence="1" id="KW-0507">mRNA processing</keyword>
<keyword evidence="2" id="KW-0175">Coiled coil</keyword>
<accession>A0AAE2D318</accession>
<gene>
    <name evidence="6" type="ORF">MN116_007188</name>
</gene>
<organism evidence="6 7">
    <name type="scientific">Schistosoma mekongi</name>
    <name type="common">Parasitic worm</name>
    <dbReference type="NCBI Taxonomy" id="38744"/>
    <lineage>
        <taxon>Eukaryota</taxon>
        <taxon>Metazoa</taxon>
        <taxon>Spiralia</taxon>
        <taxon>Lophotrochozoa</taxon>
        <taxon>Platyhelminthes</taxon>
        <taxon>Trematoda</taxon>
        <taxon>Digenea</taxon>
        <taxon>Strigeidida</taxon>
        <taxon>Schistosomatoidea</taxon>
        <taxon>Schistosomatidae</taxon>
        <taxon>Schistosoma</taxon>
    </lineage>
</organism>
<dbReference type="SMART" id="SM00311">
    <property type="entry name" value="PWI"/>
    <property type="match status" value="1"/>
</dbReference>
<sequence>MVSVLNILLSKVGFVGLAPIAPIAIPPPPLVTVPTVIPPPNVAAPVVTTVAETPFRCGNILSWKRVQGASGKLQAFGFCEYEDPESTMRCVRLLNGFKVGPKPLLVKVDPKTEDLLNEYRKKKEKVGEEGTLGATSDEIDQSTQRDDETVKTALENIIKENAAMLEEEGGAKKQDLHMEGPRHLTIEDMDLDNDRKDLINREIESFRKRNEKEDQNDNKQSRSKGTDSGRSSTTNLQLYSAYSIGDRIEREYRRERGRRSRSRSNSLTSGRSQRPITSCFLATSKDIDDEEESLKKKLEKKLREKEESYQKRLKQWEIRERKKANEYEHEREHERKRQRELQIEAQRLKEFFEDYDDNVEDPKYYRGSALHQRLKDREIEEAADERDRQKEIEQLETARRKLIEEGDPNAESIIFQMEQKMQEHLIKCLLVDGDMSIESIDNQCPEPVSENLLITEDESKNTECVVKSDENSNLSPACNGITSEFEPAAPEETTVSLLKDGSNTFLFSMSTVEPVVRKTASAFTDEEQDDKPKKHGLSWLPPSALKANSISNPSNGANSTQNDSNNLPPVSALSTEEKKAIIKRIIEGIPTHKRELFAYPIDWDMVDADLVNSRIKRWVDKKIVSYIGEAEATLSSFICDQVLRHNPPERILADIAMVLDEEAEVFVVNMWRLLIYVIAEKKAGLKHTIVYACNEPLSSRLLYTNPSSFGFFTWELVKLHPNGQTDPTIIGFLLLQPNLCQRKSCPVVLLLHGNAGNSTTRLPMCQILKNRFECNIFIIDYRGYGHSTGKPSEEGLYADCKCALDYLYTRNDLNSEKIFVLGRSLGGALAIHLAADPISSRKICGVIIENTFTSITDTASHILNIPCKLPSRLFINQYPSLAKLQSCCKSRKSSSAFPPMLLISGELDDVIPPKMMWKLAEAYENIVTKQHIQNDHSSNIYGDSSKGGSLSQKPDTFINSGTDGLVSFPDGHHNDTWFCNQWSDVILRFIEQSSLRPKNTINEIDFDISSTDKKNKILRKQYGKYVCEH</sequence>
<comment type="caution">
    <text evidence="6">The sequence shown here is derived from an EMBL/GenBank/DDBJ whole genome shotgun (WGS) entry which is preliminary data.</text>
</comment>
<dbReference type="GO" id="GO:0000381">
    <property type="term" value="P:regulation of alternative mRNA splicing, via spliceosome"/>
    <property type="evidence" value="ECO:0007669"/>
    <property type="project" value="TreeGrafter"/>
</dbReference>
<dbReference type="GO" id="GO:0005681">
    <property type="term" value="C:spliceosomal complex"/>
    <property type="evidence" value="ECO:0007669"/>
    <property type="project" value="TreeGrafter"/>
</dbReference>
<keyword evidence="4" id="KW-0732">Signal</keyword>
<dbReference type="InterPro" id="IPR034268">
    <property type="entry name" value="RBM25_RRM"/>
</dbReference>
<feature type="signal peptide" evidence="4">
    <location>
        <begin position="1"/>
        <end position="17"/>
    </location>
</feature>
<dbReference type="InterPro" id="IPR052768">
    <property type="entry name" value="RBM25"/>
</dbReference>
<feature type="chain" id="PRO_5042243250" description="PWI domain-containing protein" evidence="4">
    <location>
        <begin position="18"/>
        <end position="1029"/>
    </location>
</feature>
<dbReference type="PANTHER" id="PTHR18806">
    <property type="entry name" value="RBM25 PROTEIN"/>
    <property type="match status" value="1"/>
</dbReference>
<dbReference type="InterPro" id="IPR012677">
    <property type="entry name" value="Nucleotide-bd_a/b_plait_sf"/>
</dbReference>
<dbReference type="Gene3D" id="1.20.1390.10">
    <property type="entry name" value="PWI domain"/>
    <property type="match status" value="1"/>
</dbReference>
<dbReference type="PANTHER" id="PTHR18806:SF4">
    <property type="entry name" value="RNA-BINDING PROTEIN 25"/>
    <property type="match status" value="1"/>
</dbReference>
<dbReference type="Proteomes" id="UP001292079">
    <property type="component" value="Unassembled WGS sequence"/>
</dbReference>
<dbReference type="AlphaFoldDB" id="A0AAE2D318"/>
<feature type="compositionally biased region" description="Polar residues" evidence="3">
    <location>
        <begin position="228"/>
        <end position="240"/>
    </location>
</feature>